<feature type="compositionally biased region" description="Polar residues" evidence="2">
    <location>
        <begin position="345"/>
        <end position="354"/>
    </location>
</feature>
<dbReference type="Pfam" id="PF18915">
    <property type="entry name" value="DUF5667"/>
    <property type="match status" value="1"/>
</dbReference>
<keyword evidence="1" id="KW-0175">Coiled coil</keyword>
<reference evidence="5 6" key="1">
    <citation type="journal article" date="2016" name="Nat. Commun.">
        <title>Thousands of microbial genomes shed light on interconnected biogeochemical processes in an aquifer system.</title>
        <authorList>
            <person name="Anantharaman K."/>
            <person name="Brown C.T."/>
            <person name="Hug L.A."/>
            <person name="Sharon I."/>
            <person name="Castelle C.J."/>
            <person name="Probst A.J."/>
            <person name="Thomas B.C."/>
            <person name="Singh A."/>
            <person name="Wilkins M.J."/>
            <person name="Karaoz U."/>
            <person name="Brodie E.L."/>
            <person name="Williams K.H."/>
            <person name="Hubbard S.S."/>
            <person name="Banfield J.F."/>
        </authorList>
    </citation>
    <scope>NUCLEOTIDE SEQUENCE [LARGE SCALE GENOMIC DNA]</scope>
</reference>
<dbReference type="Proteomes" id="UP000177126">
    <property type="component" value="Unassembled WGS sequence"/>
</dbReference>
<dbReference type="InterPro" id="IPR043725">
    <property type="entry name" value="DUF5667"/>
</dbReference>
<feature type="domain" description="DUF5667" evidence="4">
    <location>
        <begin position="93"/>
        <end position="174"/>
    </location>
</feature>
<evidence type="ECO:0000313" key="6">
    <source>
        <dbReference type="Proteomes" id="UP000177126"/>
    </source>
</evidence>
<evidence type="ECO:0000256" key="1">
    <source>
        <dbReference type="SAM" id="Coils"/>
    </source>
</evidence>
<gene>
    <name evidence="5" type="ORF">A3B04_03370</name>
</gene>
<feature type="coiled-coil region" evidence="1">
    <location>
        <begin position="142"/>
        <end position="169"/>
    </location>
</feature>
<keyword evidence="3" id="KW-0812">Transmembrane</keyword>
<evidence type="ECO:0000313" key="5">
    <source>
        <dbReference type="EMBL" id="OGZ40982.1"/>
    </source>
</evidence>
<protein>
    <recommendedName>
        <fullName evidence="4">DUF5667 domain-containing protein</fullName>
    </recommendedName>
</protein>
<sequence>MEDNELITKIQLLKAIKPSEDWVLSCRAKLAFRLEMDRKKSLLNKDVFVLRELFAFWSNAVEQPSFNWAHSLAVAALVILGGGILTTWAAGQSLPGSPLYPVKLTIERARVSASFSDESRLKLQTELADARLQELTDVVKSNDSADQKVAKMSQVVESIQNQLSTVNEQLPKTGIKAEPQKTLAAAKMVSDKASEAGRALVAAKEGLSGDIKPNLTAKLADATEAVERAGITALETMVANQGVFDVKNDDISVKLSEAIKKTEDGIQAKELKITQASPAADKSPIRAVLINQFEQSLDLLDKAKEALIEDDFKGALEMLKAAKAIDNGTDKMTQDAVTPEVKGAASSTANDLVQ</sequence>
<feature type="region of interest" description="Disordered" evidence="2">
    <location>
        <begin position="333"/>
        <end position="354"/>
    </location>
</feature>
<evidence type="ECO:0000259" key="4">
    <source>
        <dbReference type="Pfam" id="PF18915"/>
    </source>
</evidence>
<keyword evidence="3" id="KW-1133">Transmembrane helix</keyword>
<feature type="transmembrane region" description="Helical" evidence="3">
    <location>
        <begin position="68"/>
        <end position="90"/>
    </location>
</feature>
<organism evidence="5 6">
    <name type="scientific">Candidatus Portnoybacteria bacterium RIFCSPLOWO2_02_FULL_39_11</name>
    <dbReference type="NCBI Taxonomy" id="1802001"/>
    <lineage>
        <taxon>Bacteria</taxon>
        <taxon>Candidatus Portnoyibacteriota</taxon>
    </lineage>
</organism>
<evidence type="ECO:0000256" key="2">
    <source>
        <dbReference type="SAM" id="MobiDB-lite"/>
    </source>
</evidence>
<dbReference type="EMBL" id="MHNF01000022">
    <property type="protein sequence ID" value="OGZ40982.1"/>
    <property type="molecule type" value="Genomic_DNA"/>
</dbReference>
<name>A0A1G2FTC4_9BACT</name>
<accession>A0A1G2FTC4</accession>
<dbReference type="AlphaFoldDB" id="A0A1G2FTC4"/>
<comment type="caution">
    <text evidence="5">The sequence shown here is derived from an EMBL/GenBank/DDBJ whole genome shotgun (WGS) entry which is preliminary data.</text>
</comment>
<evidence type="ECO:0000256" key="3">
    <source>
        <dbReference type="SAM" id="Phobius"/>
    </source>
</evidence>
<keyword evidence="3" id="KW-0472">Membrane</keyword>
<proteinExistence type="predicted"/>